<keyword evidence="2" id="KW-0472">Membrane</keyword>
<keyword evidence="2" id="KW-0812">Transmembrane</keyword>
<feature type="transmembrane region" description="Helical" evidence="2">
    <location>
        <begin position="60"/>
        <end position="83"/>
    </location>
</feature>
<organism evidence="3 4">
    <name type="scientific">Microlunatus spumicola</name>
    <dbReference type="NCBI Taxonomy" id="81499"/>
    <lineage>
        <taxon>Bacteria</taxon>
        <taxon>Bacillati</taxon>
        <taxon>Actinomycetota</taxon>
        <taxon>Actinomycetes</taxon>
        <taxon>Propionibacteriales</taxon>
        <taxon>Propionibacteriaceae</taxon>
        <taxon>Microlunatus</taxon>
    </lineage>
</organism>
<evidence type="ECO:0000256" key="1">
    <source>
        <dbReference type="SAM" id="MobiDB-lite"/>
    </source>
</evidence>
<evidence type="ECO:0000313" key="4">
    <source>
        <dbReference type="Proteomes" id="UP001500767"/>
    </source>
</evidence>
<keyword evidence="2" id="KW-1133">Transmembrane helix</keyword>
<gene>
    <name evidence="3" type="ORF">GCM10022197_05750</name>
</gene>
<accession>A0ABP6WSV9</accession>
<protein>
    <submittedName>
        <fullName evidence="3">Phage holin family protein</fullName>
    </submittedName>
</protein>
<proteinExistence type="predicted"/>
<dbReference type="RefSeq" id="WP_204912313.1">
    <property type="nucleotide sequence ID" value="NZ_BAAAYR010000001.1"/>
</dbReference>
<dbReference type="Proteomes" id="UP001500767">
    <property type="component" value="Unassembled WGS sequence"/>
</dbReference>
<feature type="region of interest" description="Disordered" evidence="1">
    <location>
        <begin position="1"/>
        <end position="20"/>
    </location>
</feature>
<evidence type="ECO:0000256" key="2">
    <source>
        <dbReference type="SAM" id="Phobius"/>
    </source>
</evidence>
<keyword evidence="4" id="KW-1185">Reference proteome</keyword>
<feature type="transmembrane region" description="Helical" evidence="2">
    <location>
        <begin position="89"/>
        <end position="110"/>
    </location>
</feature>
<reference evidence="4" key="1">
    <citation type="journal article" date="2019" name="Int. J. Syst. Evol. Microbiol.">
        <title>The Global Catalogue of Microorganisms (GCM) 10K type strain sequencing project: providing services to taxonomists for standard genome sequencing and annotation.</title>
        <authorList>
            <consortium name="The Broad Institute Genomics Platform"/>
            <consortium name="The Broad Institute Genome Sequencing Center for Infectious Disease"/>
            <person name="Wu L."/>
            <person name="Ma J."/>
        </authorList>
    </citation>
    <scope>NUCLEOTIDE SEQUENCE [LARGE SCALE GENOMIC DNA]</scope>
    <source>
        <strain evidence="4">JCM 16540</strain>
    </source>
</reference>
<name>A0ABP6WSV9_9ACTN</name>
<dbReference type="EMBL" id="BAAAYR010000001">
    <property type="protein sequence ID" value="GAA3553484.1"/>
    <property type="molecule type" value="Genomic_DNA"/>
</dbReference>
<comment type="caution">
    <text evidence="3">The sequence shown here is derived from an EMBL/GenBank/DDBJ whole genome shotgun (WGS) entry which is preliminary data.</text>
</comment>
<sequence length="143" mass="14356">MASDASTTAPAVPTDPADKSVGDLVRNLSEDLSRLVRDEIHLAQAEVGAKAKKAGIGIGAFGGAGVIALYGLGVLIAAAVLGLSAAVPAWLAALIIGVVLFVVAGVAALVGRKKLQQAAPPVPTRAIESTKADVAEIKESIKR</sequence>
<evidence type="ECO:0000313" key="3">
    <source>
        <dbReference type="EMBL" id="GAA3553484.1"/>
    </source>
</evidence>
<dbReference type="InterPro" id="IPR009937">
    <property type="entry name" value="Phage_holin_3_6"/>
</dbReference>
<dbReference type="Pfam" id="PF07332">
    <property type="entry name" value="Phage_holin_3_6"/>
    <property type="match status" value="1"/>
</dbReference>